<name>A0A813IAX8_POLGL</name>
<dbReference type="EMBL" id="CAJNNW010006451">
    <property type="protein sequence ID" value="CAE8648319.1"/>
    <property type="molecule type" value="Genomic_DNA"/>
</dbReference>
<gene>
    <name evidence="2" type="ORF">PGLA2088_LOCUS6462</name>
</gene>
<evidence type="ECO:0000313" key="2">
    <source>
        <dbReference type="EMBL" id="CAE8648319.1"/>
    </source>
</evidence>
<comment type="caution">
    <text evidence="2">The sequence shown here is derived from an EMBL/GenBank/DDBJ whole genome shotgun (WGS) entry which is preliminary data.</text>
</comment>
<reference evidence="2" key="1">
    <citation type="submission" date="2021-02" db="EMBL/GenBank/DDBJ databases">
        <authorList>
            <person name="Dougan E. K."/>
            <person name="Rhodes N."/>
            <person name="Thang M."/>
            <person name="Chan C."/>
        </authorList>
    </citation>
    <scope>NUCLEOTIDE SEQUENCE</scope>
</reference>
<dbReference type="Proteomes" id="UP000626109">
    <property type="component" value="Unassembled WGS sequence"/>
</dbReference>
<feature type="compositionally biased region" description="Basic and acidic residues" evidence="1">
    <location>
        <begin position="31"/>
        <end position="43"/>
    </location>
</feature>
<dbReference type="AlphaFoldDB" id="A0A813IAX8"/>
<feature type="non-terminal residue" evidence="2">
    <location>
        <position position="106"/>
    </location>
</feature>
<sequence>AWSRTRHHLAGRISVLCPHVSCTACHLAEEHEGGQEGLEERHGAARAGAQSSAASDGPRAHHRQSRCPRGAGGARGGAERCAQLPTARHGECAEGLSRVFEAERPK</sequence>
<feature type="region of interest" description="Disordered" evidence="1">
    <location>
        <begin position="31"/>
        <end position="78"/>
    </location>
</feature>
<protein>
    <submittedName>
        <fullName evidence="2">Uncharacterized protein</fullName>
    </submittedName>
</protein>
<accession>A0A813IAX8</accession>
<organism evidence="2 3">
    <name type="scientific">Polarella glacialis</name>
    <name type="common">Dinoflagellate</name>
    <dbReference type="NCBI Taxonomy" id="89957"/>
    <lineage>
        <taxon>Eukaryota</taxon>
        <taxon>Sar</taxon>
        <taxon>Alveolata</taxon>
        <taxon>Dinophyceae</taxon>
        <taxon>Suessiales</taxon>
        <taxon>Suessiaceae</taxon>
        <taxon>Polarella</taxon>
    </lineage>
</organism>
<evidence type="ECO:0000313" key="3">
    <source>
        <dbReference type="Proteomes" id="UP000626109"/>
    </source>
</evidence>
<feature type="non-terminal residue" evidence="2">
    <location>
        <position position="1"/>
    </location>
</feature>
<feature type="compositionally biased region" description="Low complexity" evidence="1">
    <location>
        <begin position="45"/>
        <end position="57"/>
    </location>
</feature>
<evidence type="ECO:0000256" key="1">
    <source>
        <dbReference type="SAM" id="MobiDB-lite"/>
    </source>
</evidence>
<proteinExistence type="predicted"/>